<organism evidence="1 2">
    <name type="scientific">Trifolium medium</name>
    <dbReference type="NCBI Taxonomy" id="97028"/>
    <lineage>
        <taxon>Eukaryota</taxon>
        <taxon>Viridiplantae</taxon>
        <taxon>Streptophyta</taxon>
        <taxon>Embryophyta</taxon>
        <taxon>Tracheophyta</taxon>
        <taxon>Spermatophyta</taxon>
        <taxon>Magnoliopsida</taxon>
        <taxon>eudicotyledons</taxon>
        <taxon>Gunneridae</taxon>
        <taxon>Pentapetalae</taxon>
        <taxon>rosids</taxon>
        <taxon>fabids</taxon>
        <taxon>Fabales</taxon>
        <taxon>Fabaceae</taxon>
        <taxon>Papilionoideae</taxon>
        <taxon>50 kb inversion clade</taxon>
        <taxon>NPAAA clade</taxon>
        <taxon>Hologalegina</taxon>
        <taxon>IRL clade</taxon>
        <taxon>Trifolieae</taxon>
        <taxon>Trifolium</taxon>
    </lineage>
</organism>
<dbReference type="AlphaFoldDB" id="A0A392V6P1"/>
<protein>
    <submittedName>
        <fullName evidence="1">Uncharacterized protein</fullName>
    </submittedName>
</protein>
<keyword evidence="2" id="KW-1185">Reference proteome</keyword>
<dbReference type="EMBL" id="LXQA011078822">
    <property type="protein sequence ID" value="MCI83934.1"/>
    <property type="molecule type" value="Genomic_DNA"/>
</dbReference>
<name>A0A392V6P1_9FABA</name>
<accession>A0A392V6P1</accession>
<evidence type="ECO:0000313" key="1">
    <source>
        <dbReference type="EMBL" id="MCI83934.1"/>
    </source>
</evidence>
<sequence>CLLGLLPISSSVEGCLMPSQTVFGSFYLQLSLFGLWCVT</sequence>
<feature type="non-terminal residue" evidence="1">
    <location>
        <position position="1"/>
    </location>
</feature>
<reference evidence="1 2" key="1">
    <citation type="journal article" date="2018" name="Front. Plant Sci.">
        <title>Red Clover (Trifolium pratense) and Zigzag Clover (T. medium) - A Picture of Genomic Similarities and Differences.</title>
        <authorList>
            <person name="Dluhosova J."/>
            <person name="Istvanek J."/>
            <person name="Nedelnik J."/>
            <person name="Repkova J."/>
        </authorList>
    </citation>
    <scope>NUCLEOTIDE SEQUENCE [LARGE SCALE GENOMIC DNA]</scope>
    <source>
        <strain evidence="2">cv. 10/8</strain>
        <tissue evidence="1">Leaf</tissue>
    </source>
</reference>
<dbReference type="Proteomes" id="UP000265520">
    <property type="component" value="Unassembled WGS sequence"/>
</dbReference>
<comment type="caution">
    <text evidence="1">The sequence shown here is derived from an EMBL/GenBank/DDBJ whole genome shotgun (WGS) entry which is preliminary data.</text>
</comment>
<evidence type="ECO:0000313" key="2">
    <source>
        <dbReference type="Proteomes" id="UP000265520"/>
    </source>
</evidence>
<proteinExistence type="predicted"/>